<name>A0A560F4R9_9PROT</name>
<proteinExistence type="predicted"/>
<dbReference type="Proteomes" id="UP000319859">
    <property type="component" value="Unassembled WGS sequence"/>
</dbReference>
<organism evidence="1 2">
    <name type="scientific">Nitrospirillum amazonense</name>
    <dbReference type="NCBI Taxonomy" id="28077"/>
    <lineage>
        <taxon>Bacteria</taxon>
        <taxon>Pseudomonadati</taxon>
        <taxon>Pseudomonadota</taxon>
        <taxon>Alphaproteobacteria</taxon>
        <taxon>Rhodospirillales</taxon>
        <taxon>Azospirillaceae</taxon>
        <taxon>Nitrospirillum</taxon>
    </lineage>
</organism>
<gene>
    <name evidence="1" type="ORF">FBZ89_11332</name>
</gene>
<dbReference type="EMBL" id="VITN01000013">
    <property type="protein sequence ID" value="TWB16622.1"/>
    <property type="molecule type" value="Genomic_DNA"/>
</dbReference>
<sequence>MGYALEIKSELEVTGNLKDWERWDALPRIKVKTLTIGATHDEMDPEDMTRTSTSRT</sequence>
<dbReference type="RefSeq" id="WP_211115286.1">
    <property type="nucleotide sequence ID" value="NZ_VITN01000013.1"/>
</dbReference>
<comment type="caution">
    <text evidence="1">The sequence shown here is derived from an EMBL/GenBank/DDBJ whole genome shotgun (WGS) entry which is preliminary data.</text>
</comment>
<evidence type="ECO:0000313" key="1">
    <source>
        <dbReference type="EMBL" id="TWB16622.1"/>
    </source>
</evidence>
<dbReference type="AlphaFoldDB" id="A0A560F4R9"/>
<dbReference type="Gene3D" id="3.40.50.1820">
    <property type="entry name" value="alpha/beta hydrolase"/>
    <property type="match status" value="1"/>
</dbReference>
<dbReference type="InterPro" id="IPR029058">
    <property type="entry name" value="AB_hydrolase_fold"/>
</dbReference>
<accession>A0A560F4R9</accession>
<reference evidence="1 2" key="1">
    <citation type="submission" date="2019-06" db="EMBL/GenBank/DDBJ databases">
        <title>Genomic Encyclopedia of Type Strains, Phase IV (KMG-V): Genome sequencing to study the core and pangenomes of soil and plant-associated prokaryotes.</title>
        <authorList>
            <person name="Whitman W."/>
        </authorList>
    </citation>
    <scope>NUCLEOTIDE SEQUENCE [LARGE SCALE GENOMIC DNA]</scope>
    <source>
        <strain evidence="1 2">BR 11880</strain>
    </source>
</reference>
<evidence type="ECO:0000313" key="2">
    <source>
        <dbReference type="Proteomes" id="UP000319859"/>
    </source>
</evidence>
<protein>
    <submittedName>
        <fullName evidence="1">Uncharacterized protein</fullName>
    </submittedName>
</protein>